<evidence type="ECO:0000259" key="1">
    <source>
        <dbReference type="SMART" id="SM00244"/>
    </source>
</evidence>
<dbReference type="EMBL" id="ML014126">
    <property type="protein sequence ID" value="RKP03244.1"/>
    <property type="molecule type" value="Genomic_DNA"/>
</dbReference>
<sequence length="267" mass="29377">AACTKARVAHSHTLVVPFHFDGITEFKNGIPTEQVRDLVPAEKSWDFWTSSETFRAEAPRFLGLSWVPHGEAWVVSSAFGGDRVLTEGMHFLIPGLHTVKSIKTTAGVAMGVISPVAKTQDGKAVNVYAVMYADITDVVQSATYVDPETRLDDSERAGARFARKVLEQAIREIQAGDANAFGEGLSEQTKQTLAQKLQTAVNAREADFGFQVRAVEIRGAFPAESQVAARLRALDPRPRTEEEIQATHGLSNDYWADLISPPFFYKR</sequence>
<reference evidence="3" key="1">
    <citation type="journal article" date="2018" name="Nat. Microbiol.">
        <title>Leveraging single-cell genomics to expand the fungal tree of life.</title>
        <authorList>
            <person name="Ahrendt S.R."/>
            <person name="Quandt C.A."/>
            <person name="Ciobanu D."/>
            <person name="Clum A."/>
            <person name="Salamov A."/>
            <person name="Andreopoulos B."/>
            <person name="Cheng J.F."/>
            <person name="Woyke T."/>
            <person name="Pelin A."/>
            <person name="Henrissat B."/>
            <person name="Reynolds N.K."/>
            <person name="Benny G.L."/>
            <person name="Smith M.E."/>
            <person name="James T.Y."/>
            <person name="Grigoriev I.V."/>
        </authorList>
    </citation>
    <scope>NUCLEOTIDE SEQUENCE [LARGE SCALE GENOMIC DNA]</scope>
    <source>
        <strain evidence="3">ATCC 52028</strain>
    </source>
</reference>
<protein>
    <recommendedName>
        <fullName evidence="1">Band 7 domain-containing protein</fullName>
    </recommendedName>
</protein>
<dbReference type="AlphaFoldDB" id="A0A4P9XCQ4"/>
<feature type="non-terminal residue" evidence="2">
    <location>
        <position position="267"/>
    </location>
</feature>
<evidence type="ECO:0000313" key="3">
    <source>
        <dbReference type="Proteomes" id="UP000274922"/>
    </source>
</evidence>
<proteinExistence type="predicted"/>
<feature type="domain" description="Band 7" evidence="1">
    <location>
        <begin position="62"/>
        <end position="233"/>
    </location>
</feature>
<gene>
    <name evidence="2" type="ORF">CXG81DRAFT_1879</name>
</gene>
<accession>A0A4P9XCQ4</accession>
<dbReference type="Pfam" id="PF01145">
    <property type="entry name" value="Band_7"/>
    <property type="match status" value="1"/>
</dbReference>
<dbReference type="SMART" id="SM00244">
    <property type="entry name" value="PHB"/>
    <property type="match status" value="1"/>
</dbReference>
<evidence type="ECO:0000313" key="2">
    <source>
        <dbReference type="EMBL" id="RKP03244.1"/>
    </source>
</evidence>
<feature type="non-terminal residue" evidence="2">
    <location>
        <position position="1"/>
    </location>
</feature>
<organism evidence="2 3">
    <name type="scientific">Caulochytrium protostelioides</name>
    <dbReference type="NCBI Taxonomy" id="1555241"/>
    <lineage>
        <taxon>Eukaryota</taxon>
        <taxon>Fungi</taxon>
        <taxon>Fungi incertae sedis</taxon>
        <taxon>Chytridiomycota</taxon>
        <taxon>Chytridiomycota incertae sedis</taxon>
        <taxon>Chytridiomycetes</taxon>
        <taxon>Caulochytriales</taxon>
        <taxon>Caulochytriaceae</taxon>
        <taxon>Caulochytrium</taxon>
    </lineage>
</organism>
<dbReference type="InterPro" id="IPR036013">
    <property type="entry name" value="Band_7/SPFH_dom_sf"/>
</dbReference>
<dbReference type="OrthoDB" id="2097941at2759"/>
<dbReference type="InterPro" id="IPR001107">
    <property type="entry name" value="Band_7"/>
</dbReference>
<dbReference type="SUPFAM" id="SSF117892">
    <property type="entry name" value="Band 7/SPFH domain"/>
    <property type="match status" value="1"/>
</dbReference>
<keyword evidence="3" id="KW-1185">Reference proteome</keyword>
<name>A0A4P9XCQ4_9FUNG</name>
<dbReference type="Gene3D" id="3.30.479.30">
    <property type="entry name" value="Band 7 domain"/>
    <property type="match status" value="1"/>
</dbReference>
<dbReference type="Proteomes" id="UP000274922">
    <property type="component" value="Unassembled WGS sequence"/>
</dbReference>
<dbReference type="STRING" id="1555241.A0A4P9XCQ4"/>